<evidence type="ECO:0000259" key="5">
    <source>
        <dbReference type="PROSITE" id="PS50975"/>
    </source>
</evidence>
<keyword evidence="9" id="KW-1185">Reference proteome</keyword>
<dbReference type="InterPro" id="IPR052032">
    <property type="entry name" value="ATP-dep_AA_Ligase"/>
</dbReference>
<reference evidence="6 8" key="1">
    <citation type="submission" date="2015-09" db="EMBL/GenBank/DDBJ databases">
        <authorList>
            <consortium name="Pathogen Informatics"/>
        </authorList>
    </citation>
    <scope>NUCLEOTIDE SEQUENCE [LARGE SCALE GENOMIC DNA]</scope>
    <source>
        <strain evidence="6 8">2789STDY5834846</strain>
    </source>
</reference>
<evidence type="ECO:0000313" key="8">
    <source>
        <dbReference type="Proteomes" id="UP000095606"/>
    </source>
</evidence>
<dbReference type="PANTHER" id="PTHR43585:SF2">
    <property type="entry name" value="ATP-GRASP ENZYME FSQD"/>
    <property type="match status" value="1"/>
</dbReference>
<evidence type="ECO:0000313" key="6">
    <source>
        <dbReference type="EMBL" id="CUO71712.1"/>
    </source>
</evidence>
<dbReference type="EMBL" id="CZAE01000003">
    <property type="protein sequence ID" value="CUO71712.1"/>
    <property type="molecule type" value="Genomic_DNA"/>
</dbReference>
<dbReference type="GO" id="GO:0004088">
    <property type="term" value="F:carbamoyl-phosphate synthase (glutamine-hydrolyzing) activity"/>
    <property type="evidence" value="ECO:0007669"/>
    <property type="project" value="UniProtKB-EC"/>
</dbReference>
<gene>
    <name evidence="6" type="ORF">ERS852461_00925</name>
    <name evidence="7" type="ORF">NXY30_23235</name>
</gene>
<evidence type="ECO:0000313" key="9">
    <source>
        <dbReference type="Proteomes" id="UP001060104"/>
    </source>
</evidence>
<dbReference type="GeneID" id="69591053"/>
<dbReference type="GO" id="GO:0046872">
    <property type="term" value="F:metal ion binding"/>
    <property type="evidence" value="ECO:0007669"/>
    <property type="project" value="InterPro"/>
</dbReference>
<evidence type="ECO:0000256" key="3">
    <source>
        <dbReference type="ARBA" id="ARBA00022840"/>
    </source>
</evidence>
<dbReference type="EC" id="6.3.5.5" evidence="6"/>
<dbReference type="PANTHER" id="PTHR43585">
    <property type="entry name" value="FUMIPYRROLE BIOSYNTHESIS PROTEIN C"/>
    <property type="match status" value="1"/>
</dbReference>
<reference evidence="7" key="2">
    <citation type="submission" date="2022-08" db="EMBL/GenBank/DDBJ databases">
        <title>Genome Sequencing of Bacteroides fragilis Group Isolates with Nanopore Technology.</title>
        <authorList>
            <person name="Tisza M.J."/>
            <person name="Smith D."/>
            <person name="Dekker J.P."/>
        </authorList>
    </citation>
    <scope>NUCLEOTIDE SEQUENCE</scope>
    <source>
        <strain evidence="7">BFG-527</strain>
    </source>
</reference>
<feature type="domain" description="ATP-grasp" evidence="5">
    <location>
        <begin position="121"/>
        <end position="321"/>
    </location>
</feature>
<protein>
    <submittedName>
        <fullName evidence="7">ATP-grasp domain-containing protein</fullName>
    </submittedName>
    <submittedName>
        <fullName evidence="6">Carbamoyl phosphate synthase-like protein</fullName>
        <ecNumber evidence="6">6.3.5.5</ecNumber>
    </submittedName>
</protein>
<dbReference type="InterPro" id="IPR011761">
    <property type="entry name" value="ATP-grasp"/>
</dbReference>
<dbReference type="EMBL" id="CP103141">
    <property type="protein sequence ID" value="UVQ73879.1"/>
    <property type="molecule type" value="Genomic_DNA"/>
</dbReference>
<evidence type="ECO:0000313" key="7">
    <source>
        <dbReference type="EMBL" id="UVQ73879.1"/>
    </source>
</evidence>
<evidence type="ECO:0000256" key="2">
    <source>
        <dbReference type="ARBA" id="ARBA00022741"/>
    </source>
</evidence>
<dbReference type="GO" id="GO:0005524">
    <property type="term" value="F:ATP binding"/>
    <property type="evidence" value="ECO:0007669"/>
    <property type="project" value="UniProtKB-UniRule"/>
</dbReference>
<dbReference type="SUPFAM" id="SSF56059">
    <property type="entry name" value="Glutathione synthetase ATP-binding domain-like"/>
    <property type="match status" value="1"/>
</dbReference>
<organism evidence="6 8">
    <name type="scientific">Bacteroides faecis</name>
    <dbReference type="NCBI Taxonomy" id="674529"/>
    <lineage>
        <taxon>Bacteria</taxon>
        <taxon>Pseudomonadati</taxon>
        <taxon>Bacteroidota</taxon>
        <taxon>Bacteroidia</taxon>
        <taxon>Bacteroidales</taxon>
        <taxon>Bacteroidaceae</taxon>
        <taxon>Bacteroides</taxon>
    </lineage>
</organism>
<dbReference type="Proteomes" id="UP001060104">
    <property type="component" value="Chromosome"/>
</dbReference>
<dbReference type="Proteomes" id="UP000095606">
    <property type="component" value="Unassembled WGS sequence"/>
</dbReference>
<name>A0A174H9V7_9BACE</name>
<keyword evidence="3 4" id="KW-0067">ATP-binding</keyword>
<dbReference type="RefSeq" id="WP_070101307.1">
    <property type="nucleotide sequence ID" value="NZ_CABMFH010000014.1"/>
</dbReference>
<dbReference type="Pfam" id="PF21360">
    <property type="entry name" value="PylC-like_N"/>
    <property type="match status" value="1"/>
</dbReference>
<evidence type="ECO:0000256" key="4">
    <source>
        <dbReference type="PROSITE-ProRule" id="PRU00409"/>
    </source>
</evidence>
<proteinExistence type="predicted"/>
<dbReference type="Gene3D" id="3.40.50.20">
    <property type="match status" value="1"/>
</dbReference>
<dbReference type="PROSITE" id="PS51257">
    <property type="entry name" value="PROKAR_LIPOPROTEIN"/>
    <property type="match status" value="1"/>
</dbReference>
<sequence>MRDLTILTTASGAQFMPGLVSCLHNNGERKVKVIGVDMKSDETLLQMVDEYFLVPSASDPHYVDALLEICSNEKVDVLMPFMSSELEELQRRRSEFKAVGTMLSVSDGDAIAISNNKLALYEFMAVRGLRTPKYCPVRNLEEFDKAFEYIGYPQKAVCLKATESSGSRGIRIVDPTKSKFDILFYEKPNSFFISYDELRGILAERPSFPEMMAMEYLPGEEYSVDLLADRGKILYMAGRESNVNLASIPQVATLRKNDEAYEIAEKVIGALELDGNADLDFKFDENGHPVLMEINPRIAATMQIFKEGGLNLPYLRVKQLIGEELPEVNIEYGIKMHRRYLEMFARE</sequence>
<dbReference type="PROSITE" id="PS50975">
    <property type="entry name" value="ATP_GRASP"/>
    <property type="match status" value="1"/>
</dbReference>
<accession>A0A174H9V7</accession>
<dbReference type="InterPro" id="IPR013815">
    <property type="entry name" value="ATP_grasp_subdomain_1"/>
</dbReference>
<keyword evidence="2 4" id="KW-0547">Nucleotide-binding</keyword>
<dbReference type="Pfam" id="PF15632">
    <property type="entry name" value="ATPgrasp_Ter"/>
    <property type="match status" value="1"/>
</dbReference>
<evidence type="ECO:0000256" key="1">
    <source>
        <dbReference type="ARBA" id="ARBA00022598"/>
    </source>
</evidence>
<dbReference type="Gene3D" id="3.30.1490.20">
    <property type="entry name" value="ATP-grasp fold, A domain"/>
    <property type="match status" value="1"/>
</dbReference>
<dbReference type="InterPro" id="IPR048764">
    <property type="entry name" value="PylC_N"/>
</dbReference>
<keyword evidence="1 6" id="KW-0436">Ligase</keyword>
<dbReference type="Gene3D" id="3.30.470.20">
    <property type="entry name" value="ATP-grasp fold, B domain"/>
    <property type="match status" value="1"/>
</dbReference>
<dbReference type="AlphaFoldDB" id="A0A174H9V7"/>